<feature type="transmembrane region" description="Helical" evidence="1">
    <location>
        <begin position="274"/>
        <end position="292"/>
    </location>
</feature>
<dbReference type="AlphaFoldDB" id="A0AAX2SRE3"/>
<reference evidence="2" key="2">
    <citation type="submission" date="2019-04" db="EMBL/GenBank/DDBJ databases">
        <authorList>
            <person name="Bisanz J.E."/>
            <person name="Chagwedera N.D."/>
            <person name="Chawla A."/>
            <person name="Turnbaugh P.J."/>
        </authorList>
    </citation>
    <scope>NUCLEOTIDE SEQUENCE</scope>
    <source>
        <strain evidence="2">I8-5</strain>
    </source>
</reference>
<dbReference type="EMBL" id="SRKR01000024">
    <property type="protein sequence ID" value="TGB09404.1"/>
    <property type="molecule type" value="Genomic_DNA"/>
</dbReference>
<feature type="transmembrane region" description="Helical" evidence="1">
    <location>
        <begin position="184"/>
        <end position="205"/>
    </location>
</feature>
<feature type="transmembrane region" description="Helical" evidence="1">
    <location>
        <begin position="37"/>
        <end position="59"/>
    </location>
</feature>
<feature type="transmembrane region" description="Helical" evidence="1">
    <location>
        <begin position="233"/>
        <end position="259"/>
    </location>
</feature>
<reference evidence="2" key="1">
    <citation type="journal article" date="2019" name="Cell Metab.">
        <title>Nutrient sensing in CD11c cells alters the gut microbiome to regulate food intake and body mass.</title>
        <authorList>
            <person name="Chagwedera N.D."/>
            <person name="Ang Q.Y."/>
            <person name="Bisanz J.E."/>
            <person name="Leong Y.A."/>
            <person name="Ganeshan K."/>
            <person name="Cai J."/>
            <person name="Patterson A.D."/>
            <person name="Turnbaugh P.J."/>
            <person name="Chawla A."/>
        </authorList>
    </citation>
    <scope>NUCLEOTIDE SEQUENCE</scope>
    <source>
        <strain evidence="2">I8-5</strain>
    </source>
</reference>
<feature type="transmembrane region" description="Helical" evidence="1">
    <location>
        <begin position="445"/>
        <end position="463"/>
    </location>
</feature>
<accession>A0AAX2SRE3</accession>
<evidence type="ECO:0000313" key="2">
    <source>
        <dbReference type="EMBL" id="TGB09404.1"/>
    </source>
</evidence>
<feature type="transmembrane region" description="Helical" evidence="1">
    <location>
        <begin position="154"/>
        <end position="177"/>
    </location>
</feature>
<dbReference type="RefSeq" id="WP_122481596.1">
    <property type="nucleotide sequence ID" value="NZ_PUXG01000026.1"/>
</dbReference>
<keyword evidence="1" id="KW-0472">Membrane</keyword>
<feature type="transmembrane region" description="Helical" evidence="1">
    <location>
        <begin position="470"/>
        <end position="489"/>
    </location>
</feature>
<feature type="transmembrane region" description="Helical" evidence="1">
    <location>
        <begin position="422"/>
        <end position="439"/>
    </location>
</feature>
<organism evidence="2 3">
    <name type="scientific">Limosilactobacillus reuteri</name>
    <name type="common">Lactobacillus reuteri</name>
    <dbReference type="NCBI Taxonomy" id="1598"/>
    <lineage>
        <taxon>Bacteria</taxon>
        <taxon>Bacillati</taxon>
        <taxon>Bacillota</taxon>
        <taxon>Bacilli</taxon>
        <taxon>Lactobacillales</taxon>
        <taxon>Lactobacillaceae</taxon>
        <taxon>Limosilactobacillus</taxon>
    </lineage>
</organism>
<evidence type="ECO:0000313" key="3">
    <source>
        <dbReference type="Proteomes" id="UP000297521"/>
    </source>
</evidence>
<feature type="transmembrane region" description="Helical" evidence="1">
    <location>
        <begin position="7"/>
        <end position="31"/>
    </location>
</feature>
<sequence>MKLKLKFTWAVNILLIFLLIISFIGSMSAIYEQLQASSAIVIFILFICFITFGILFNFFQESILNIIKFIKRKKLIFFILISIITILWQILLILGLSGNTAWDPSIITTLASHRSINGWYPDYFSYYPNNNLLLLLERSVNNILHFVGIDSYPVFIIFLTIISYFLVDCSIFILFFALKKYFNIHVAVITGILTWALLGITPMAIIPYSDILGFFISSLFLLIYSYKEIKGRVYLFGLLSGIAFLIKPSLIIFIIALVIKEGLSIRKISKPIKVIFKFIVAFLIIYIPFNIYQSHNFIVKIDSSKTMPANHFVAMGMAGTGGFNANDVSVNKKIKNPQKRKEYNNNLIKQRLGKFGVAGYTKFLILKQVNDTSDAGFGWGMDAGQGYLMPFGEKNKIQGFTRKIFLNKNNTSVDINWNGGKIISQIIWSIVLAAVIYAVTKFKNGYLILKLTILGSFIFLLLFEGGRSRYLIQFLPYIFTLAGIGISKWKRYDDKKAKE</sequence>
<keyword evidence="1" id="KW-0812">Transmembrane</keyword>
<name>A0AAX2SRE3_LIMRT</name>
<comment type="caution">
    <text evidence="2">The sequence shown here is derived from an EMBL/GenBank/DDBJ whole genome shotgun (WGS) entry which is preliminary data.</text>
</comment>
<feature type="transmembrane region" description="Helical" evidence="1">
    <location>
        <begin position="211"/>
        <end position="226"/>
    </location>
</feature>
<gene>
    <name evidence="2" type="ORF">E5F87_10260</name>
</gene>
<evidence type="ECO:0000256" key="1">
    <source>
        <dbReference type="SAM" id="Phobius"/>
    </source>
</evidence>
<dbReference type="GeneID" id="77191630"/>
<protein>
    <recommendedName>
        <fullName evidence="4">Glycosyltransferase RgtA/B/C/D-like domain-containing protein</fullName>
    </recommendedName>
</protein>
<proteinExistence type="predicted"/>
<keyword evidence="1" id="KW-1133">Transmembrane helix</keyword>
<evidence type="ECO:0008006" key="4">
    <source>
        <dbReference type="Google" id="ProtNLM"/>
    </source>
</evidence>
<feature type="transmembrane region" description="Helical" evidence="1">
    <location>
        <begin position="75"/>
        <end position="96"/>
    </location>
</feature>
<dbReference type="Proteomes" id="UP000297521">
    <property type="component" value="Unassembled WGS sequence"/>
</dbReference>